<evidence type="ECO:0000313" key="17">
    <source>
        <dbReference type="Proteomes" id="UP000663866"/>
    </source>
</evidence>
<comment type="similarity">
    <text evidence="11">Belongs to the chitin synthase family. Class IV subfamily.</text>
</comment>
<dbReference type="GO" id="GO:0004100">
    <property type="term" value="F:chitin synthase activity"/>
    <property type="evidence" value="ECO:0007669"/>
    <property type="project" value="UniProtKB-EC"/>
</dbReference>
<evidence type="ECO:0000256" key="1">
    <source>
        <dbReference type="ARBA" id="ARBA00004651"/>
    </source>
</evidence>
<feature type="transmembrane region" description="Helical" evidence="14">
    <location>
        <begin position="913"/>
        <end position="936"/>
    </location>
</feature>
<dbReference type="GO" id="GO:0005886">
    <property type="term" value="C:plasma membrane"/>
    <property type="evidence" value="ECO:0007669"/>
    <property type="project" value="UniProtKB-SubCell"/>
</dbReference>
<dbReference type="PANTHER" id="PTHR22914:SF42">
    <property type="entry name" value="CHITIN SYNTHASE"/>
    <property type="match status" value="1"/>
</dbReference>
<evidence type="ECO:0000256" key="12">
    <source>
        <dbReference type="ARBA" id="ARBA00048014"/>
    </source>
</evidence>
<reference evidence="16" key="1">
    <citation type="submission" date="2021-02" db="EMBL/GenBank/DDBJ databases">
        <authorList>
            <person name="Nowell W R."/>
        </authorList>
    </citation>
    <scope>NUCLEOTIDE SEQUENCE</scope>
</reference>
<keyword evidence="9 14" id="KW-0472">Membrane</keyword>
<feature type="region of interest" description="Disordered" evidence="13">
    <location>
        <begin position="1593"/>
        <end position="1615"/>
    </location>
</feature>
<feature type="domain" description="Chitin synthase chs-1/2 N-terminal putative transporter" evidence="15">
    <location>
        <begin position="63"/>
        <end position="235"/>
    </location>
</feature>
<dbReference type="FunFam" id="3.90.550.10:FF:000139">
    <property type="entry name" value="Chitin synthase 8"/>
    <property type="match status" value="1"/>
</dbReference>
<feature type="transmembrane region" description="Helical" evidence="14">
    <location>
        <begin position="570"/>
        <end position="592"/>
    </location>
</feature>
<evidence type="ECO:0000256" key="3">
    <source>
        <dbReference type="ARBA" id="ARBA00022475"/>
    </source>
</evidence>
<keyword evidence="6 14" id="KW-0812">Transmembrane</keyword>
<evidence type="ECO:0000256" key="7">
    <source>
        <dbReference type="ARBA" id="ARBA00022989"/>
    </source>
</evidence>
<feature type="transmembrane region" description="Helical" evidence="14">
    <location>
        <begin position="520"/>
        <end position="545"/>
    </location>
</feature>
<organism evidence="16 17">
    <name type="scientific">Rotaria magnacalcarata</name>
    <dbReference type="NCBI Taxonomy" id="392030"/>
    <lineage>
        <taxon>Eukaryota</taxon>
        <taxon>Metazoa</taxon>
        <taxon>Spiralia</taxon>
        <taxon>Gnathifera</taxon>
        <taxon>Rotifera</taxon>
        <taxon>Eurotatoria</taxon>
        <taxon>Bdelloidea</taxon>
        <taxon>Philodinida</taxon>
        <taxon>Philodinidae</taxon>
        <taxon>Rotaria</taxon>
    </lineage>
</organism>
<feature type="transmembrane region" description="Helical" evidence="14">
    <location>
        <begin position="69"/>
        <end position="89"/>
    </location>
</feature>
<protein>
    <recommendedName>
        <fullName evidence="2">chitin synthase</fullName>
        <ecNumber evidence="2">2.4.1.16</ecNumber>
    </recommendedName>
</protein>
<comment type="subcellular location">
    <subcellularLocation>
        <location evidence="1">Cell membrane</location>
        <topology evidence="1">Multi-pass membrane protein</topology>
    </subcellularLocation>
</comment>
<feature type="transmembrane region" description="Helical" evidence="14">
    <location>
        <begin position="942"/>
        <end position="961"/>
    </location>
</feature>
<feature type="compositionally biased region" description="Acidic residues" evidence="13">
    <location>
        <begin position="1431"/>
        <end position="1440"/>
    </location>
</feature>
<keyword evidence="10" id="KW-0325">Glycoprotein</keyword>
<evidence type="ECO:0000256" key="6">
    <source>
        <dbReference type="ARBA" id="ARBA00022692"/>
    </source>
</evidence>
<feature type="transmembrane region" description="Helical" evidence="14">
    <location>
        <begin position="358"/>
        <end position="377"/>
    </location>
</feature>
<sequence>DNVARKSNKYENATYSFTHGNHSSPNEDDQALLNNDIKDCWDAPRTIDVHEAYESTVHCYRLSMRMLKLATYIALFIGVLLTALVSKGALLLMTNSVAKVQEAPYRERWVWMLLGTVCAPHIFTFFESLGKCLFGNKPWPTVKIFTVVFFIETLHSFGIAIFVFHILPKLDAARSLLIMNAVCLVPAFLKLFLTKSNSSIFRRSLLFLMDFFAFAMQCSCIGIALASKFLKSDGSIHAQTTVSSLFYPTSTTIIPLLNRHKRQDDPSSAGFDLYNIDNHGNNENILLSTPLGNISSIDQNLQTILAGFHIEWELPVALILVSLAWWENFVDRDIKIGGRTIVHMKLLKENILATRAKTSIIMTCWKIFVTILFAYIFHQGIFNTSVIFPINGNNEQMEDPLPKLSSGQNSWATLDFDQQPAEGVFPILPPRERRSIDNISILLNRIIRQMDHELPGSLPFDDDPLHASILGNNLAGNNPEEINPKDRWIFYLAPMIIKILSDALCFYMGRLACKLCMQRVCFALPLALVTPLALTILLVMCSVAPKSTVFVENFLFWSCYADYAKESFRWQVICGLVLWWLSELWIGGHIWFGKSQRLAFTERLFVSPRYCATLLEQSLMMNRRRNERDEILASTYDEMGAVNPESEFDEQSIEELSTEEKLRADVHTKIYSCATMWHETETEMLQLLKSIMRKRKKDSSKNKSKLFKGFGNLLHNMDNKKRIQMENTYLLALDGDVDFRPEAVRLLVDRMKKNKKVGAACGRIHPIGSGPVVWYQKFEYAIGHWLQKAAEHILGCVMCSPGCFSLFRGSALMDDHVLRTYCTKSTEARHYVQYDQGEDRWLCTLLLQEGYRVEYCAASDALTYAPESFHEFFNQRRRWVPSTIANIIDFLAEYKRIVLVNESISYLYIIYQLFLMISTVLGPATVLLMIIGAFNACFGTSLWQSMYMSVLPAFFYLLLCFHTTTDFQIRAAAFLSAVYAIIMMSVVVGTTIQIAEDSWTSPNAVFLMLLFSIFFTAACMHPQEFWCIVPGLLYFLCIPSGYLFLLIYSLCNLNIVSWGTREAPKKVKKNQSKEEIERAKMQELSQAKQKSAGFLNQVFANFNLKKYDQRIRSYARKWLGLERSGLNGVLLQQILSAIERMEKSKYDEEMDAVATTGLYPQQNQSQGESEVDPKYGLMQLAVRAGSTRASTHPASYPQVDQQQLVYRGANNSRSTPYGQTMSYGGVSRPFEGPVIKRDELVNPAWIFEDSLQDSEVVMLDSRETKFFQELIERYLYPLVEDKDHQKKMVRDLKSLRNNGCFIFFMINTLWLVIIFSFQLVSERIRDYVFIPIKRLHNEPLRFEPLGLGFLLFFATILLVQFVSMLWHRYGTLLHLLASTDLKMCQRNKSKNSRSHRRGDFTTDNVEDAVEQIKALQELKGFDEEHLPEPDYNNDNDDVDQDDKLASEPDLSTTGLVYHGGSRLMRNSTCTSQQWSDTAAKVNDMQRNLDTTDHSDMSQICGYVSGSVKTYGSNYEAIKRRQASNKRHLYNKSLDHVFKSRYQALVQDKNQQQSNKNTRGKLSDVFQQQQAGLPRARRTSSALTVRDSAIAGDVQQPTAITKKHRRKSKERHLEHV</sequence>
<feature type="region of interest" description="Disordered" evidence="13">
    <location>
        <begin position="1423"/>
        <end position="1457"/>
    </location>
</feature>
<feature type="transmembrane region" description="Helical" evidence="14">
    <location>
        <begin position="1342"/>
        <end position="1366"/>
    </location>
</feature>
<gene>
    <name evidence="16" type="ORF">OVN521_LOCUS20618</name>
</gene>
<keyword evidence="4" id="KW-0328">Glycosyltransferase</keyword>
<evidence type="ECO:0000256" key="9">
    <source>
        <dbReference type="ARBA" id="ARBA00023136"/>
    </source>
</evidence>
<evidence type="ECO:0000256" key="13">
    <source>
        <dbReference type="SAM" id="MobiDB-lite"/>
    </source>
</evidence>
<dbReference type="InterPro" id="IPR004835">
    <property type="entry name" value="Chitin_synth"/>
</dbReference>
<accession>A0A819UI59</accession>
<feature type="transmembrane region" description="Helical" evidence="14">
    <location>
        <begin position="205"/>
        <end position="230"/>
    </location>
</feature>
<feature type="transmembrane region" description="Helical" evidence="14">
    <location>
        <begin position="142"/>
        <end position="167"/>
    </location>
</feature>
<keyword evidence="7 14" id="KW-1133">Transmembrane helix</keyword>
<feature type="transmembrane region" description="Helical" evidence="14">
    <location>
        <begin position="488"/>
        <end position="508"/>
    </location>
</feature>
<evidence type="ECO:0000256" key="2">
    <source>
        <dbReference type="ARBA" id="ARBA00012543"/>
    </source>
</evidence>
<keyword evidence="17" id="KW-1185">Reference proteome</keyword>
<evidence type="ECO:0000256" key="14">
    <source>
        <dbReference type="SAM" id="Phobius"/>
    </source>
</evidence>
<dbReference type="Pfam" id="PF03142">
    <property type="entry name" value="Chitin_synth_2"/>
    <property type="match status" value="1"/>
</dbReference>
<feature type="transmembrane region" description="Helical" evidence="14">
    <location>
        <begin position="173"/>
        <end position="193"/>
    </location>
</feature>
<feature type="transmembrane region" description="Helical" evidence="14">
    <location>
        <begin position="1032"/>
        <end position="1050"/>
    </location>
</feature>
<dbReference type="EMBL" id="CAJOBG010004115">
    <property type="protein sequence ID" value="CAF4095786.1"/>
    <property type="molecule type" value="Genomic_DNA"/>
</dbReference>
<keyword evidence="8" id="KW-0175">Coiled coil</keyword>
<comment type="catalytic activity">
    <reaction evidence="12">
        <text>[(1-&gt;4)-N-acetyl-beta-D-glucosaminyl](n) + UDP-N-acetyl-alpha-D-glucosamine = [(1-&gt;4)-N-acetyl-beta-D-glucosaminyl](n+1) + UDP + H(+)</text>
        <dbReference type="Rhea" id="RHEA:16637"/>
        <dbReference type="Rhea" id="RHEA-COMP:9593"/>
        <dbReference type="Rhea" id="RHEA-COMP:9595"/>
        <dbReference type="ChEBI" id="CHEBI:15378"/>
        <dbReference type="ChEBI" id="CHEBI:17029"/>
        <dbReference type="ChEBI" id="CHEBI:57705"/>
        <dbReference type="ChEBI" id="CHEBI:58223"/>
        <dbReference type="EC" id="2.4.1.16"/>
    </reaction>
</comment>
<evidence type="ECO:0000256" key="4">
    <source>
        <dbReference type="ARBA" id="ARBA00022676"/>
    </source>
</evidence>
<evidence type="ECO:0000256" key="10">
    <source>
        <dbReference type="ARBA" id="ARBA00023180"/>
    </source>
</evidence>
<dbReference type="InterPro" id="IPR029044">
    <property type="entry name" value="Nucleotide-diphossugar_trans"/>
</dbReference>
<feature type="non-terminal residue" evidence="16">
    <location>
        <position position="1615"/>
    </location>
</feature>
<evidence type="ECO:0000256" key="8">
    <source>
        <dbReference type="ARBA" id="ARBA00023054"/>
    </source>
</evidence>
<evidence type="ECO:0000256" key="11">
    <source>
        <dbReference type="ARBA" id="ARBA00046329"/>
    </source>
</evidence>
<dbReference type="InterPro" id="IPR055120">
    <property type="entry name" value="Chs-1/2_IV_N"/>
</dbReference>
<feature type="transmembrane region" description="Helical" evidence="14">
    <location>
        <begin position="1001"/>
        <end position="1020"/>
    </location>
</feature>
<evidence type="ECO:0000313" key="16">
    <source>
        <dbReference type="EMBL" id="CAF4095786.1"/>
    </source>
</evidence>
<comment type="caution">
    <text evidence="16">The sequence shown here is derived from an EMBL/GenBank/DDBJ whole genome shotgun (WGS) entry which is preliminary data.</text>
</comment>
<evidence type="ECO:0000259" key="15">
    <source>
        <dbReference type="Pfam" id="PF23000"/>
    </source>
</evidence>
<feature type="transmembrane region" description="Helical" evidence="14">
    <location>
        <begin position="973"/>
        <end position="995"/>
    </location>
</feature>
<feature type="transmembrane region" description="Helical" evidence="14">
    <location>
        <begin position="1301"/>
        <end position="1321"/>
    </location>
</feature>
<proteinExistence type="inferred from homology"/>
<dbReference type="CDD" id="cd04190">
    <property type="entry name" value="Chitin_synth_C"/>
    <property type="match status" value="1"/>
</dbReference>
<dbReference type="PANTHER" id="PTHR22914">
    <property type="entry name" value="CHITIN SYNTHASE"/>
    <property type="match status" value="1"/>
</dbReference>
<dbReference type="Pfam" id="PF23000">
    <property type="entry name" value="ChitinSynthase_IV_N"/>
    <property type="match status" value="1"/>
</dbReference>
<dbReference type="SUPFAM" id="SSF53448">
    <property type="entry name" value="Nucleotide-diphospho-sugar transferases"/>
    <property type="match status" value="1"/>
</dbReference>
<dbReference type="GO" id="GO:0006031">
    <property type="term" value="P:chitin biosynthetic process"/>
    <property type="evidence" value="ECO:0007669"/>
    <property type="project" value="TreeGrafter"/>
</dbReference>
<name>A0A819UI59_9BILA</name>
<dbReference type="Proteomes" id="UP000663866">
    <property type="component" value="Unassembled WGS sequence"/>
</dbReference>
<evidence type="ECO:0000256" key="5">
    <source>
        <dbReference type="ARBA" id="ARBA00022679"/>
    </source>
</evidence>
<keyword evidence="5" id="KW-0808">Transferase</keyword>
<keyword evidence="3" id="KW-1003">Cell membrane</keyword>
<dbReference type="EC" id="2.4.1.16" evidence="2"/>
<feature type="compositionally biased region" description="Basic residues" evidence="13">
    <location>
        <begin position="1600"/>
        <end position="1609"/>
    </location>
</feature>
<feature type="transmembrane region" description="Helical" evidence="14">
    <location>
        <begin position="109"/>
        <end position="130"/>
    </location>
</feature>